<dbReference type="PRINTS" id="PR00075">
    <property type="entry name" value="FACDDSATRASE"/>
</dbReference>
<evidence type="ECO:0000256" key="1">
    <source>
        <dbReference type="ARBA" id="ARBA00004141"/>
    </source>
</evidence>
<dbReference type="GO" id="GO:0006636">
    <property type="term" value="P:unsaturated fatty acid biosynthetic process"/>
    <property type="evidence" value="ECO:0007669"/>
    <property type="project" value="TreeGrafter"/>
</dbReference>
<keyword evidence="6 13" id="KW-1133">Transmembrane helix</keyword>
<dbReference type="Proteomes" id="UP000515204">
    <property type="component" value="Unplaced"/>
</dbReference>
<comment type="domain">
    <text evidence="11">The histidine box domains are involved in binding the catalytic metal ions.</text>
</comment>
<feature type="transmembrane region" description="Helical" evidence="13">
    <location>
        <begin position="91"/>
        <end position="111"/>
    </location>
</feature>
<dbReference type="GO" id="GO:0005789">
    <property type="term" value="C:endoplasmic reticulum membrane"/>
    <property type="evidence" value="ECO:0007669"/>
    <property type="project" value="TreeGrafter"/>
</dbReference>
<proteinExistence type="inferred from homology"/>
<keyword evidence="4 11" id="KW-0812">Transmembrane</keyword>
<dbReference type="RefSeq" id="XP_014472090.1">
    <property type="nucleotide sequence ID" value="XM_014616604.1"/>
</dbReference>
<keyword evidence="3 11" id="KW-0444">Lipid biosynthesis</keyword>
<evidence type="ECO:0000256" key="11">
    <source>
        <dbReference type="RuleBase" id="RU000581"/>
    </source>
</evidence>
<keyword evidence="9 13" id="KW-0472">Membrane</keyword>
<feature type="transmembrane region" description="Helical" evidence="13">
    <location>
        <begin position="170"/>
        <end position="188"/>
    </location>
</feature>
<protein>
    <submittedName>
        <fullName evidence="15 16">Acyl-CoA desaturase</fullName>
    </submittedName>
</protein>
<keyword evidence="7 11" id="KW-0560">Oxidoreductase</keyword>
<reference evidence="15 16" key="1">
    <citation type="submission" date="2025-04" db="UniProtKB">
        <authorList>
            <consortium name="RefSeq"/>
        </authorList>
    </citation>
    <scope>IDENTIFICATION</scope>
</reference>
<dbReference type="CDD" id="cd03505">
    <property type="entry name" value="Delta9-FADS-like"/>
    <property type="match status" value="1"/>
</dbReference>
<dbReference type="PANTHER" id="PTHR11351:SF26">
    <property type="entry name" value="FATTY ACID DESATURASE DOMAIN-CONTAINING PROTEIN"/>
    <property type="match status" value="1"/>
</dbReference>
<dbReference type="GO" id="GO:0004768">
    <property type="term" value="F:stearoyl-CoA 9-desaturase activity"/>
    <property type="evidence" value="ECO:0007669"/>
    <property type="project" value="TreeGrafter"/>
</dbReference>
<sequence>MTESKEQNDGGSGNTNSGKADTPSRNWITILFYIYLHIFGLVGLYVLLAKIKWITLWYFLALVIFSYTGLTAGAHRLYAHQTFTAASQLRFFLVLAHTMAGVGPVYDWVLWHRLHHKYHNTDEDPFDHRKGFLYSHVFSNFQSTSSNVQLKNIDMRDVGSDRIVWVQQKFYWILFIVLTFLLPIYVSVEYCGESFVNSVLVIGATRVMITTHIAWLVNSALLIWGLKKGDRFPVSDNNSVFFVTQSYWPNYHYVIPWDWRNDEFGPYERGFSTFMIKMWYEMGLIEKMMTTTTKDIREILEKIAVSKVPIKEAFEQLKKKSEEDACRQKLVYYP</sequence>
<evidence type="ECO:0000256" key="3">
    <source>
        <dbReference type="ARBA" id="ARBA00022516"/>
    </source>
</evidence>
<dbReference type="InterPro" id="IPR015876">
    <property type="entry name" value="Acyl-CoA_DS"/>
</dbReference>
<keyword evidence="10 11" id="KW-0275">Fatty acid biosynthesis</keyword>
<evidence type="ECO:0000313" key="15">
    <source>
        <dbReference type="RefSeq" id="XP_014472089.1"/>
    </source>
</evidence>
<accession>A0A6P3X168</accession>
<feature type="transmembrane region" description="Helical" evidence="13">
    <location>
        <begin position="27"/>
        <end position="48"/>
    </location>
</feature>
<dbReference type="GO" id="GO:0005506">
    <property type="term" value="F:iron ion binding"/>
    <property type="evidence" value="ECO:0007669"/>
    <property type="project" value="TreeGrafter"/>
</dbReference>
<dbReference type="KEGG" id="dqu:106743079"/>
<keyword evidence="8" id="KW-0443">Lipid metabolism</keyword>
<dbReference type="RefSeq" id="XP_014472089.1">
    <property type="nucleotide sequence ID" value="XM_014616603.1"/>
</dbReference>
<evidence type="ECO:0000256" key="6">
    <source>
        <dbReference type="ARBA" id="ARBA00022989"/>
    </source>
</evidence>
<evidence type="ECO:0000313" key="14">
    <source>
        <dbReference type="Proteomes" id="UP000515204"/>
    </source>
</evidence>
<evidence type="ECO:0000256" key="10">
    <source>
        <dbReference type="ARBA" id="ARBA00023160"/>
    </source>
</evidence>
<feature type="transmembrane region" description="Helical" evidence="13">
    <location>
        <begin position="55"/>
        <end position="79"/>
    </location>
</feature>
<dbReference type="AlphaFoldDB" id="A0A6P3X168"/>
<dbReference type="PANTHER" id="PTHR11351">
    <property type="entry name" value="ACYL-COA DESATURASE"/>
    <property type="match status" value="1"/>
</dbReference>
<organism evidence="14 16">
    <name type="scientific">Dinoponera quadriceps</name>
    <name type="common">South American ant</name>
    <dbReference type="NCBI Taxonomy" id="609295"/>
    <lineage>
        <taxon>Eukaryota</taxon>
        <taxon>Metazoa</taxon>
        <taxon>Ecdysozoa</taxon>
        <taxon>Arthropoda</taxon>
        <taxon>Hexapoda</taxon>
        <taxon>Insecta</taxon>
        <taxon>Pterygota</taxon>
        <taxon>Neoptera</taxon>
        <taxon>Endopterygota</taxon>
        <taxon>Hymenoptera</taxon>
        <taxon>Apocrita</taxon>
        <taxon>Aculeata</taxon>
        <taxon>Formicoidea</taxon>
        <taxon>Formicidae</taxon>
        <taxon>Ponerinae</taxon>
        <taxon>Ponerini</taxon>
        <taxon>Dinoponera</taxon>
    </lineage>
</organism>
<comment type="subcellular location">
    <subcellularLocation>
        <location evidence="1">Membrane</location>
        <topology evidence="1">Multi-pass membrane protein</topology>
    </subcellularLocation>
</comment>
<evidence type="ECO:0000313" key="16">
    <source>
        <dbReference type="RefSeq" id="XP_014472090.1"/>
    </source>
</evidence>
<evidence type="ECO:0000256" key="13">
    <source>
        <dbReference type="SAM" id="Phobius"/>
    </source>
</evidence>
<dbReference type="OrthoDB" id="10260134at2759"/>
<dbReference type="GeneID" id="106743079"/>
<evidence type="ECO:0000256" key="12">
    <source>
        <dbReference type="SAM" id="MobiDB-lite"/>
    </source>
</evidence>
<feature type="region of interest" description="Disordered" evidence="12">
    <location>
        <begin position="1"/>
        <end position="20"/>
    </location>
</feature>
<keyword evidence="5" id="KW-0276">Fatty acid metabolism</keyword>
<evidence type="ECO:0000256" key="2">
    <source>
        <dbReference type="ARBA" id="ARBA00009295"/>
    </source>
</evidence>
<name>A0A6P3X168_DINQU</name>
<comment type="cofactor">
    <cofactor evidence="11">
        <name>Fe(2+)</name>
        <dbReference type="ChEBI" id="CHEBI:29033"/>
    </cofactor>
</comment>
<keyword evidence="14" id="KW-1185">Reference proteome</keyword>
<evidence type="ECO:0000256" key="5">
    <source>
        <dbReference type="ARBA" id="ARBA00022832"/>
    </source>
</evidence>
<feature type="transmembrane region" description="Helical" evidence="13">
    <location>
        <begin position="200"/>
        <end position="224"/>
    </location>
</feature>
<evidence type="ECO:0000256" key="4">
    <source>
        <dbReference type="ARBA" id="ARBA00022692"/>
    </source>
</evidence>
<evidence type="ECO:0000256" key="8">
    <source>
        <dbReference type="ARBA" id="ARBA00023098"/>
    </source>
</evidence>
<evidence type="ECO:0000256" key="9">
    <source>
        <dbReference type="ARBA" id="ARBA00023136"/>
    </source>
</evidence>
<gene>
    <name evidence="15 16" type="primary">LOC106743079</name>
</gene>
<evidence type="ECO:0000256" key="7">
    <source>
        <dbReference type="ARBA" id="ARBA00023002"/>
    </source>
</evidence>
<comment type="similarity">
    <text evidence="2 11">Belongs to the fatty acid desaturase type 1 family.</text>
</comment>